<reference evidence="10" key="1">
    <citation type="submission" date="2010-11" db="EMBL/GenBank/DDBJ databases">
        <title>The complete genome of Mahella australiensis DSM 15567.</title>
        <authorList>
            <consortium name="US DOE Joint Genome Institute (JGI-PGF)"/>
            <person name="Lucas S."/>
            <person name="Copeland A."/>
            <person name="Lapidus A."/>
            <person name="Bruce D."/>
            <person name="Goodwin L."/>
            <person name="Pitluck S."/>
            <person name="Kyrpides N."/>
            <person name="Mavromatis K."/>
            <person name="Pagani I."/>
            <person name="Ivanova N."/>
            <person name="Teshima H."/>
            <person name="Brettin T."/>
            <person name="Detter J.C."/>
            <person name="Han C."/>
            <person name="Tapia R."/>
            <person name="Land M."/>
            <person name="Hauser L."/>
            <person name="Markowitz V."/>
            <person name="Cheng J.-F."/>
            <person name="Hugenholtz P."/>
            <person name="Woyke T."/>
            <person name="Wu D."/>
            <person name="Spring S."/>
            <person name="Pukall R."/>
            <person name="Steenblock K."/>
            <person name="Schneider S."/>
            <person name="Klenk H.-P."/>
            <person name="Eisen J.A."/>
        </authorList>
    </citation>
    <scope>NUCLEOTIDE SEQUENCE [LARGE SCALE GENOMIC DNA]</scope>
    <source>
        <strain evidence="10">DSM 15567 / CIP 107919 / 50-1 BON</strain>
    </source>
</reference>
<keyword evidence="6 7" id="KW-0749">Sporulation</keyword>
<dbReference type="InterPro" id="IPR050267">
    <property type="entry name" value="Anti-sigma-factor_SerPK"/>
</dbReference>
<dbReference type="GO" id="GO:0106310">
    <property type="term" value="F:protein serine kinase activity"/>
    <property type="evidence" value="ECO:0007669"/>
    <property type="project" value="RHEA"/>
</dbReference>
<dbReference type="GO" id="GO:0030436">
    <property type="term" value="P:asexual sporulation"/>
    <property type="evidence" value="ECO:0007669"/>
    <property type="project" value="UniProtKB-UniRule"/>
</dbReference>
<feature type="domain" description="Histidine kinase/HSP90-like ATPase" evidence="8">
    <location>
        <begin position="37"/>
        <end position="141"/>
    </location>
</feature>
<gene>
    <name evidence="7" type="primary">spoIIAB</name>
    <name evidence="9" type="ordered locus">Mahau_0404</name>
</gene>
<dbReference type="KEGG" id="mas:Mahau_0404"/>
<organism evidence="9 10">
    <name type="scientific">Mahella australiensis (strain DSM 15567 / CIP 107919 / 50-1 BON)</name>
    <dbReference type="NCBI Taxonomy" id="697281"/>
    <lineage>
        <taxon>Bacteria</taxon>
        <taxon>Bacillati</taxon>
        <taxon>Bacillota</taxon>
        <taxon>Clostridia</taxon>
        <taxon>Thermoanaerobacterales</taxon>
        <taxon>Thermoanaerobacterales Family IV. Incertae Sedis</taxon>
        <taxon>Mahella</taxon>
    </lineage>
</organism>
<dbReference type="SUPFAM" id="SSF55874">
    <property type="entry name" value="ATPase domain of HSP90 chaperone/DNA topoisomerase II/histidine kinase"/>
    <property type="match status" value="1"/>
</dbReference>
<reference evidence="9 10" key="2">
    <citation type="journal article" date="2011" name="Stand. Genomic Sci.">
        <title>Complete genome sequence of Mahella australiensis type strain (50-1 BON).</title>
        <authorList>
            <person name="Sikorski J."/>
            <person name="Teshima H."/>
            <person name="Nolan M."/>
            <person name="Lucas S."/>
            <person name="Hammon N."/>
            <person name="Deshpande S."/>
            <person name="Cheng J.F."/>
            <person name="Pitluck S."/>
            <person name="Liolios K."/>
            <person name="Pagani I."/>
            <person name="Ivanova N."/>
            <person name="Huntemann M."/>
            <person name="Mavromatis K."/>
            <person name="Ovchinikova G."/>
            <person name="Pati A."/>
            <person name="Tapia R."/>
            <person name="Han C."/>
            <person name="Goodwin L."/>
            <person name="Chen A."/>
            <person name="Palaniappan K."/>
            <person name="Land M."/>
            <person name="Hauser L."/>
            <person name="Ngatchou-Djao O.D."/>
            <person name="Rohde M."/>
            <person name="Pukall R."/>
            <person name="Spring S."/>
            <person name="Abt B."/>
            <person name="Goker M."/>
            <person name="Detter J.C."/>
            <person name="Woyke T."/>
            <person name="Bristow J."/>
            <person name="Markowitz V."/>
            <person name="Hugenholtz P."/>
            <person name="Eisen J.A."/>
            <person name="Kyrpides N.C."/>
            <person name="Klenk H.P."/>
            <person name="Lapidus A."/>
        </authorList>
    </citation>
    <scope>NUCLEOTIDE SEQUENCE [LARGE SCALE GENOMIC DNA]</scope>
    <source>
        <strain evidence="10">DSM 15567 / CIP 107919 / 50-1 BON</strain>
    </source>
</reference>
<keyword evidence="5 7" id="KW-0067">ATP-binding</keyword>
<evidence type="ECO:0000256" key="1">
    <source>
        <dbReference type="ARBA" id="ARBA00022527"/>
    </source>
</evidence>
<keyword evidence="3 7" id="KW-0547">Nucleotide-binding</keyword>
<dbReference type="Proteomes" id="UP000008457">
    <property type="component" value="Chromosome"/>
</dbReference>
<dbReference type="InterPro" id="IPR010194">
    <property type="entry name" value="Anti-sigma_F"/>
</dbReference>
<protein>
    <recommendedName>
        <fullName evidence="7">Anti-sigma F factor</fullName>
        <ecNumber evidence="7">2.7.11.1</ecNumber>
    </recommendedName>
    <alternativeName>
        <fullName evidence="7">Stage II sporulation protein AB</fullName>
    </alternativeName>
</protein>
<dbReference type="Gene3D" id="3.30.565.10">
    <property type="entry name" value="Histidine kinase-like ATPase, C-terminal domain"/>
    <property type="match status" value="1"/>
</dbReference>
<dbReference type="RefSeq" id="WP_013780053.1">
    <property type="nucleotide sequence ID" value="NC_015520.1"/>
</dbReference>
<accession>F3ZY95</accession>
<dbReference type="GO" id="GO:0005524">
    <property type="term" value="F:ATP binding"/>
    <property type="evidence" value="ECO:0007669"/>
    <property type="project" value="UniProtKB-KW"/>
</dbReference>
<dbReference type="STRING" id="697281.Mahau_0404"/>
<keyword evidence="4 7" id="KW-0418">Kinase</keyword>
<evidence type="ECO:0000256" key="4">
    <source>
        <dbReference type="ARBA" id="ARBA00022777"/>
    </source>
</evidence>
<evidence type="ECO:0000256" key="6">
    <source>
        <dbReference type="ARBA" id="ARBA00022969"/>
    </source>
</evidence>
<dbReference type="InterPro" id="IPR036890">
    <property type="entry name" value="HATPase_C_sf"/>
</dbReference>
<sequence>MELLNEMHMEFLSRSQNESFARAAVAAFASQLDPTLEDIADIKTAVSEAVTNAIIHGYENGQGYVKINVRLYGDRVEIDVMDNGKGIEDIEKARQPLYTSRPDLERSGMGFTVMETFMDEVHVDSAYGKGTKVTLIKYIASASSRMQEGNADGGADDYTSQ</sequence>
<keyword evidence="2 7" id="KW-0808">Transferase</keyword>
<evidence type="ECO:0000256" key="2">
    <source>
        <dbReference type="ARBA" id="ARBA00022679"/>
    </source>
</evidence>
<dbReference type="EMBL" id="CP002360">
    <property type="protein sequence ID" value="AEE95620.1"/>
    <property type="molecule type" value="Genomic_DNA"/>
</dbReference>
<dbReference type="GO" id="GO:0016989">
    <property type="term" value="F:sigma factor antagonist activity"/>
    <property type="evidence" value="ECO:0007669"/>
    <property type="project" value="InterPro"/>
</dbReference>
<evidence type="ECO:0000256" key="3">
    <source>
        <dbReference type="ARBA" id="ARBA00022741"/>
    </source>
</evidence>
<name>F3ZY95_MAHA5</name>
<evidence type="ECO:0000256" key="5">
    <source>
        <dbReference type="ARBA" id="ARBA00022840"/>
    </source>
</evidence>
<dbReference type="eggNOG" id="COG2172">
    <property type="taxonomic scope" value="Bacteria"/>
</dbReference>
<dbReference type="GO" id="GO:0030435">
    <property type="term" value="P:sporulation resulting in formation of a cellular spore"/>
    <property type="evidence" value="ECO:0007669"/>
    <property type="project" value="UniProtKB-KW"/>
</dbReference>
<dbReference type="AlphaFoldDB" id="F3ZY95"/>
<comment type="function">
    <text evidence="7">Binds to sigma F and blocks its ability to form an RNA polymerase holoenzyme (E-sigma F). Phosphorylates SpoIIAA on a serine residue. This phosphorylation may enable SpoIIAA to act as an anti-anti-sigma factor that counteracts SpoIIAB and thus releases sigma F from inhibition.</text>
</comment>
<dbReference type="InterPro" id="IPR003594">
    <property type="entry name" value="HATPase_dom"/>
</dbReference>
<evidence type="ECO:0000256" key="7">
    <source>
        <dbReference type="HAMAP-Rule" id="MF_00637"/>
    </source>
</evidence>
<dbReference type="PANTHER" id="PTHR35526">
    <property type="entry name" value="ANTI-SIGMA-F FACTOR RSBW-RELATED"/>
    <property type="match status" value="1"/>
</dbReference>
<evidence type="ECO:0000313" key="9">
    <source>
        <dbReference type="EMBL" id="AEE95620.1"/>
    </source>
</evidence>
<dbReference type="EC" id="2.7.11.1" evidence="7"/>
<dbReference type="GO" id="GO:0042174">
    <property type="term" value="P:negative regulation of sporulation resulting in formation of a cellular spore"/>
    <property type="evidence" value="ECO:0007669"/>
    <property type="project" value="InterPro"/>
</dbReference>
<keyword evidence="1 7" id="KW-0723">Serine/threonine-protein kinase</keyword>
<evidence type="ECO:0000259" key="8">
    <source>
        <dbReference type="SMART" id="SM00387"/>
    </source>
</evidence>
<dbReference type="OrthoDB" id="9768808at2"/>
<dbReference type="Pfam" id="PF13581">
    <property type="entry name" value="HATPase_c_2"/>
    <property type="match status" value="1"/>
</dbReference>
<proteinExistence type="inferred from homology"/>
<comment type="catalytic activity">
    <reaction evidence="7">
        <text>L-seryl-[protein] + ATP = O-phospho-L-seryl-[protein] + ADP + H(+)</text>
        <dbReference type="Rhea" id="RHEA:17989"/>
        <dbReference type="Rhea" id="RHEA-COMP:9863"/>
        <dbReference type="Rhea" id="RHEA-COMP:11604"/>
        <dbReference type="ChEBI" id="CHEBI:15378"/>
        <dbReference type="ChEBI" id="CHEBI:29999"/>
        <dbReference type="ChEBI" id="CHEBI:30616"/>
        <dbReference type="ChEBI" id="CHEBI:83421"/>
        <dbReference type="ChEBI" id="CHEBI:456216"/>
        <dbReference type="EC" id="2.7.11.1"/>
    </reaction>
</comment>
<dbReference type="HOGENOM" id="CLU_090336_11_0_9"/>
<dbReference type="PANTHER" id="PTHR35526:SF3">
    <property type="entry name" value="ANTI-SIGMA-F FACTOR RSBW"/>
    <property type="match status" value="1"/>
</dbReference>
<dbReference type="GO" id="GO:0004674">
    <property type="term" value="F:protein serine/threonine kinase activity"/>
    <property type="evidence" value="ECO:0007669"/>
    <property type="project" value="UniProtKB-KW"/>
</dbReference>
<dbReference type="NCBIfam" id="TIGR01925">
    <property type="entry name" value="spIIAB"/>
    <property type="match status" value="1"/>
</dbReference>
<evidence type="ECO:0000313" key="10">
    <source>
        <dbReference type="Proteomes" id="UP000008457"/>
    </source>
</evidence>
<comment type="similarity">
    <text evidence="7">Belongs to the anti-sigma-factor family.</text>
</comment>
<dbReference type="HAMAP" id="MF_00637">
    <property type="entry name" value="Anti_sigma_F"/>
    <property type="match status" value="1"/>
</dbReference>
<keyword evidence="10" id="KW-1185">Reference proteome</keyword>
<dbReference type="SMART" id="SM00387">
    <property type="entry name" value="HATPase_c"/>
    <property type="match status" value="1"/>
</dbReference>
<comment type="catalytic activity">
    <reaction evidence="7">
        <text>L-threonyl-[protein] + ATP = O-phospho-L-threonyl-[protein] + ADP + H(+)</text>
        <dbReference type="Rhea" id="RHEA:46608"/>
        <dbReference type="Rhea" id="RHEA-COMP:11060"/>
        <dbReference type="Rhea" id="RHEA-COMP:11605"/>
        <dbReference type="ChEBI" id="CHEBI:15378"/>
        <dbReference type="ChEBI" id="CHEBI:30013"/>
        <dbReference type="ChEBI" id="CHEBI:30616"/>
        <dbReference type="ChEBI" id="CHEBI:61977"/>
        <dbReference type="ChEBI" id="CHEBI:456216"/>
        <dbReference type="EC" id="2.7.11.1"/>
    </reaction>
</comment>